<evidence type="ECO:0000259" key="6">
    <source>
        <dbReference type="Pfam" id="PF01029"/>
    </source>
</evidence>
<dbReference type="Gene3D" id="1.10.940.10">
    <property type="entry name" value="NusB-like"/>
    <property type="match status" value="1"/>
</dbReference>
<dbReference type="GO" id="GO:0003723">
    <property type="term" value="F:RNA binding"/>
    <property type="evidence" value="ECO:0007669"/>
    <property type="project" value="UniProtKB-KW"/>
</dbReference>
<evidence type="ECO:0000256" key="2">
    <source>
        <dbReference type="ARBA" id="ARBA00022814"/>
    </source>
</evidence>
<dbReference type="EMBL" id="FPHJ01000023">
    <property type="protein sequence ID" value="SFV57632.1"/>
    <property type="molecule type" value="Genomic_DNA"/>
</dbReference>
<dbReference type="Pfam" id="PF01029">
    <property type="entry name" value="NusB"/>
    <property type="match status" value="1"/>
</dbReference>
<dbReference type="InterPro" id="IPR011605">
    <property type="entry name" value="NusB_fam"/>
</dbReference>
<dbReference type="NCBIfam" id="TIGR01951">
    <property type="entry name" value="nusB"/>
    <property type="match status" value="1"/>
</dbReference>
<dbReference type="AlphaFoldDB" id="A0A1W1BW04"/>
<proteinExistence type="inferred from homology"/>
<protein>
    <submittedName>
        <fullName evidence="7">Transcription termination protein NusB</fullName>
    </submittedName>
</protein>
<organism evidence="7">
    <name type="scientific">hydrothermal vent metagenome</name>
    <dbReference type="NCBI Taxonomy" id="652676"/>
    <lineage>
        <taxon>unclassified sequences</taxon>
        <taxon>metagenomes</taxon>
        <taxon>ecological metagenomes</taxon>
    </lineage>
</organism>
<evidence type="ECO:0000256" key="4">
    <source>
        <dbReference type="ARBA" id="ARBA00023015"/>
    </source>
</evidence>
<gene>
    <name evidence="7" type="ORF">MNB_SUP05-5-737</name>
</gene>
<comment type="similarity">
    <text evidence="1">Belongs to the NusB family.</text>
</comment>
<dbReference type="GO" id="GO:0005829">
    <property type="term" value="C:cytosol"/>
    <property type="evidence" value="ECO:0007669"/>
    <property type="project" value="TreeGrafter"/>
</dbReference>
<keyword evidence="3" id="KW-0694">RNA-binding</keyword>
<sequence>MTPKQLSRVRLVQAIYRWQLGGEDYIEIEKEYLSKTKKEDNFSKLYFSSIFIPLIENQKKLEKKIKPFLDRKISELGFIEKSILLLATFELLYKKEIPPRVVINEAIEISKEYGADNSYKFINNILDNFIK</sequence>
<dbReference type="PANTHER" id="PTHR11078">
    <property type="entry name" value="N UTILIZATION SUBSTANCE PROTEIN B-RELATED"/>
    <property type="match status" value="1"/>
</dbReference>
<dbReference type="SUPFAM" id="SSF48013">
    <property type="entry name" value="NusB-like"/>
    <property type="match status" value="1"/>
</dbReference>
<evidence type="ECO:0000313" key="7">
    <source>
        <dbReference type="EMBL" id="SFV57632.1"/>
    </source>
</evidence>
<name>A0A1W1BW04_9ZZZZ</name>
<dbReference type="GO" id="GO:0006353">
    <property type="term" value="P:DNA-templated transcription termination"/>
    <property type="evidence" value="ECO:0007669"/>
    <property type="project" value="InterPro"/>
</dbReference>
<keyword evidence="4" id="KW-0805">Transcription regulation</keyword>
<evidence type="ECO:0000256" key="5">
    <source>
        <dbReference type="ARBA" id="ARBA00023163"/>
    </source>
</evidence>
<accession>A0A1W1BW04</accession>
<keyword evidence="5" id="KW-0804">Transcription</keyword>
<dbReference type="GO" id="GO:0031564">
    <property type="term" value="P:transcription antitermination"/>
    <property type="evidence" value="ECO:0007669"/>
    <property type="project" value="UniProtKB-KW"/>
</dbReference>
<keyword evidence="2" id="KW-0889">Transcription antitermination</keyword>
<dbReference type="InterPro" id="IPR035926">
    <property type="entry name" value="NusB-like_sf"/>
</dbReference>
<dbReference type="HAMAP" id="MF_00073">
    <property type="entry name" value="NusB"/>
    <property type="match status" value="1"/>
</dbReference>
<evidence type="ECO:0000256" key="1">
    <source>
        <dbReference type="ARBA" id="ARBA00005952"/>
    </source>
</evidence>
<reference evidence="7" key="1">
    <citation type="submission" date="2016-10" db="EMBL/GenBank/DDBJ databases">
        <authorList>
            <person name="de Groot N.N."/>
        </authorList>
    </citation>
    <scope>NUCLEOTIDE SEQUENCE</scope>
</reference>
<dbReference type="PANTHER" id="PTHR11078:SF3">
    <property type="entry name" value="ANTITERMINATION NUSB DOMAIN-CONTAINING PROTEIN"/>
    <property type="match status" value="1"/>
</dbReference>
<feature type="domain" description="NusB/RsmB/TIM44" evidence="6">
    <location>
        <begin position="7"/>
        <end position="131"/>
    </location>
</feature>
<dbReference type="InterPro" id="IPR006027">
    <property type="entry name" value="NusB_RsmB_TIM44"/>
</dbReference>
<evidence type="ECO:0000256" key="3">
    <source>
        <dbReference type="ARBA" id="ARBA00022884"/>
    </source>
</evidence>